<reference evidence="6 7" key="1">
    <citation type="submission" date="2015-10" db="EMBL/GenBank/DDBJ databases">
        <title>Metagenome-Assembled Genomes uncover a global brackish microbiome.</title>
        <authorList>
            <person name="Hugerth L.W."/>
            <person name="Larsson J."/>
            <person name="Alneberg J."/>
            <person name="Lindh M.V."/>
            <person name="Legrand C."/>
            <person name="Pinhassi J."/>
            <person name="Andersson A.F."/>
        </authorList>
    </citation>
    <scope>NUCLEOTIDE SEQUENCE [LARGE SCALE GENOMIC DNA]</scope>
    <source>
        <strain evidence="6">BACL4 MAG-120507-bin80</strain>
    </source>
</reference>
<organism evidence="6 7">
    <name type="scientific">OM182 bacterium BACL3 MAG-120507-bin80</name>
    <dbReference type="NCBI Taxonomy" id="1655577"/>
    <lineage>
        <taxon>Bacteria</taxon>
        <taxon>Pseudomonadati</taxon>
        <taxon>Pseudomonadota</taxon>
        <taxon>Gammaproteobacteria</taxon>
        <taxon>OMG group</taxon>
        <taxon>OM182 clade</taxon>
    </lineage>
</organism>
<evidence type="ECO:0000256" key="1">
    <source>
        <dbReference type="ARBA" id="ARBA00004442"/>
    </source>
</evidence>
<evidence type="ECO:0000259" key="5">
    <source>
        <dbReference type="Pfam" id="PF00593"/>
    </source>
</evidence>
<dbReference type="GO" id="GO:0009279">
    <property type="term" value="C:cell outer membrane"/>
    <property type="evidence" value="ECO:0007669"/>
    <property type="project" value="UniProtKB-SubCell"/>
</dbReference>
<dbReference type="Proteomes" id="UP000051934">
    <property type="component" value="Unassembled WGS sequence"/>
</dbReference>
<evidence type="ECO:0000256" key="2">
    <source>
        <dbReference type="ARBA" id="ARBA00023136"/>
    </source>
</evidence>
<dbReference type="InterPro" id="IPR000531">
    <property type="entry name" value="Beta-barrel_TonB"/>
</dbReference>
<dbReference type="InterPro" id="IPR036942">
    <property type="entry name" value="Beta-barrel_TonB_sf"/>
</dbReference>
<accession>A0A0R2SBE9</accession>
<protein>
    <recommendedName>
        <fullName evidence="5">TonB-dependent receptor-like beta-barrel domain-containing protein</fullName>
    </recommendedName>
</protein>
<evidence type="ECO:0000313" key="6">
    <source>
        <dbReference type="EMBL" id="KRO72197.1"/>
    </source>
</evidence>
<feature type="domain" description="TonB-dependent receptor-like beta-barrel" evidence="5">
    <location>
        <begin position="268"/>
        <end position="696"/>
    </location>
</feature>
<name>A0A0R2SBE9_9GAMM</name>
<feature type="compositionally biased region" description="Gly residues" evidence="4">
    <location>
        <begin position="111"/>
        <end position="120"/>
    </location>
</feature>
<dbReference type="InterPro" id="IPR037066">
    <property type="entry name" value="Plug_dom_sf"/>
</dbReference>
<dbReference type="Gene3D" id="2.40.170.20">
    <property type="entry name" value="TonB-dependent receptor, beta-barrel domain"/>
    <property type="match status" value="1"/>
</dbReference>
<proteinExistence type="predicted"/>
<keyword evidence="2" id="KW-0472">Membrane</keyword>
<evidence type="ECO:0000256" key="4">
    <source>
        <dbReference type="SAM" id="MobiDB-lite"/>
    </source>
</evidence>
<keyword evidence="3" id="KW-0998">Cell outer membrane</keyword>
<dbReference type="EMBL" id="LIBB01000090">
    <property type="protein sequence ID" value="KRO72197.1"/>
    <property type="molecule type" value="Genomic_DNA"/>
</dbReference>
<evidence type="ECO:0000256" key="3">
    <source>
        <dbReference type="ARBA" id="ARBA00023237"/>
    </source>
</evidence>
<dbReference type="Pfam" id="PF00593">
    <property type="entry name" value="TonB_dep_Rec_b-barrel"/>
    <property type="match status" value="1"/>
</dbReference>
<feature type="region of interest" description="Disordered" evidence="4">
    <location>
        <begin position="89"/>
        <end position="120"/>
    </location>
</feature>
<gene>
    <name evidence="6" type="ORF">ABR69_07015</name>
</gene>
<dbReference type="SUPFAM" id="SSF56935">
    <property type="entry name" value="Porins"/>
    <property type="match status" value="1"/>
</dbReference>
<dbReference type="Gene3D" id="2.170.130.10">
    <property type="entry name" value="TonB-dependent receptor, plug domain"/>
    <property type="match status" value="1"/>
</dbReference>
<evidence type="ECO:0000313" key="7">
    <source>
        <dbReference type="Proteomes" id="UP000051934"/>
    </source>
</evidence>
<comment type="subcellular location">
    <subcellularLocation>
        <location evidence="1">Cell outer membrane</location>
    </subcellularLocation>
</comment>
<comment type="caution">
    <text evidence="6">The sequence shown here is derived from an EMBL/GenBank/DDBJ whole genome shotgun (WGS) entry which is preliminary data.</text>
</comment>
<sequence length="753" mass="83513">MPTLFMPTLVMPTLFKSQTLSCHRDSSRALGPKRSILAARYAVALILGANLLVSTASAQDAGDESSTVIYAADYFDQWQPITAQDMLDRIPGQGAAGGPSSGPSSIPGNPETGGRGLGGGGGNQVLINGKRIAGKNNSTSEQLDRIPATQVREFQIIRGTSGDLDVRGSGQIVNVILTEAIASNSISYEASIDRYQDQSFRPGGTFSLSGQRGGLDYLFAARSQPRYNVSIGDEYSILGDFSMNDLVLETRTRDQMENEVSMNLGYEISDSSSLRINALYADRDDPTDVERYTTNLRVTPNSLLSEREEIPSQRDNWEIGGDYELNLGNGQRFKLLAIANQDNRDSARERFLLLDEGTEEKNLYLGINNVTEEQIVRGSFTTSLFDTQSIEFGIERAQTSLDSALTLGGIVENGTPSAAVGGLVPQAVSNANSSVEEIRYEPFAIHNWTLTPTLSLETTLLYESSEITQSGDSSNQRDFSFVKPKVDLRFNPSTNLQLRGSIEKIVNQLSFADFVAVNDETDNDTNTLEGNTDLRQQWQWRYVFNGEYRLPNDLGVLNAEVFYAQHEDVIDRLDSSRSEDSLQSVNGNIGDGIEMGVNLSASVRATPLGMPNLLVTTSLNVQDSEVTDPHLGVKRRFQNYQRGRFTLFFRHDIPDLRMNWGMQYFDRIDGGMFRYDVDDIEFNVGEPRVNLFAEYRNQRGTTYRFDAGALTDGSQCRRRTRFIGRTTADILEEIEYRCTTTGIELSLRVNGTF</sequence>
<dbReference type="AlphaFoldDB" id="A0A0R2SBE9"/>